<accession>A0A0F5FYT0</accession>
<dbReference type="InterPro" id="IPR005325">
    <property type="entry name" value="DUF308_memb"/>
</dbReference>
<dbReference type="OrthoDB" id="9853548at2"/>
<feature type="transmembrane region" description="Helical" evidence="1">
    <location>
        <begin position="159"/>
        <end position="179"/>
    </location>
</feature>
<sequence length="193" mass="20616">MAKTSEPTRLASALTALRGVVLLIAGAFTLAYPTEALRFLVFVGGGLLLVDGLLNLATIRFDQPRDTRFWVGAIRSAFAILAGLAVLLSPWLIPILSVQFLLYFVGLQAIAAGIIEMVELVVPQRKPMNQVWPALVSGGAYALFGLALILLPLSSATVLAQLVAVLMIVFALSLFFRVWSQRSRAGAPGIDAP</sequence>
<feature type="transmembrane region" description="Helical" evidence="1">
    <location>
        <begin position="134"/>
        <end position="153"/>
    </location>
</feature>
<dbReference type="PATRIC" id="fig|443610.3.peg.2985"/>
<organism evidence="2 3">
    <name type="scientific">Devosia geojensis</name>
    <dbReference type="NCBI Taxonomy" id="443610"/>
    <lineage>
        <taxon>Bacteria</taxon>
        <taxon>Pseudomonadati</taxon>
        <taxon>Pseudomonadota</taxon>
        <taxon>Alphaproteobacteria</taxon>
        <taxon>Hyphomicrobiales</taxon>
        <taxon>Devosiaceae</taxon>
        <taxon>Devosia</taxon>
    </lineage>
</organism>
<comment type="caution">
    <text evidence="2">The sequence shown here is derived from an EMBL/GenBank/DDBJ whole genome shotgun (WGS) entry which is preliminary data.</text>
</comment>
<dbReference type="AlphaFoldDB" id="A0A0F5FYT0"/>
<dbReference type="STRING" id="443610.VE25_02540"/>
<protein>
    <recommendedName>
        <fullName evidence="4">Cobalt ABC transporter permease</fullName>
    </recommendedName>
</protein>
<reference evidence="2 3" key="1">
    <citation type="submission" date="2015-03" db="EMBL/GenBank/DDBJ databases">
        <authorList>
            <person name="Hassan Y.I."/>
            <person name="Lepp D."/>
            <person name="Li X.-Z."/>
            <person name="Zhou T."/>
        </authorList>
    </citation>
    <scope>NUCLEOTIDE SEQUENCE [LARGE SCALE GENOMIC DNA]</scope>
    <source>
        <strain evidence="2 3">BD-c194</strain>
    </source>
</reference>
<keyword evidence="1" id="KW-1133">Transmembrane helix</keyword>
<feature type="transmembrane region" description="Helical" evidence="1">
    <location>
        <begin position="100"/>
        <end position="122"/>
    </location>
</feature>
<feature type="transmembrane region" description="Helical" evidence="1">
    <location>
        <begin position="39"/>
        <end position="57"/>
    </location>
</feature>
<dbReference type="EMBL" id="JZEX01000039">
    <property type="protein sequence ID" value="KKB13352.1"/>
    <property type="molecule type" value="Genomic_DNA"/>
</dbReference>
<evidence type="ECO:0000256" key="1">
    <source>
        <dbReference type="SAM" id="Phobius"/>
    </source>
</evidence>
<evidence type="ECO:0000313" key="2">
    <source>
        <dbReference type="EMBL" id="KKB13352.1"/>
    </source>
</evidence>
<keyword evidence="3" id="KW-1185">Reference proteome</keyword>
<dbReference type="RefSeq" id="WP_046107013.1">
    <property type="nucleotide sequence ID" value="NZ_JZEX01000039.1"/>
</dbReference>
<evidence type="ECO:0008006" key="4">
    <source>
        <dbReference type="Google" id="ProtNLM"/>
    </source>
</evidence>
<keyword evidence="1" id="KW-0472">Membrane</keyword>
<evidence type="ECO:0000313" key="3">
    <source>
        <dbReference type="Proteomes" id="UP000033632"/>
    </source>
</evidence>
<feature type="transmembrane region" description="Helical" evidence="1">
    <location>
        <begin position="69"/>
        <end position="88"/>
    </location>
</feature>
<proteinExistence type="predicted"/>
<name>A0A0F5FYT0_9HYPH</name>
<dbReference type="Proteomes" id="UP000033632">
    <property type="component" value="Unassembled WGS sequence"/>
</dbReference>
<keyword evidence="1" id="KW-0812">Transmembrane</keyword>
<dbReference type="Pfam" id="PF03729">
    <property type="entry name" value="DUF308"/>
    <property type="match status" value="2"/>
</dbReference>
<gene>
    <name evidence="2" type="ORF">VE25_02540</name>
</gene>
<feature type="transmembrane region" description="Helical" evidence="1">
    <location>
        <begin position="12"/>
        <end position="33"/>
    </location>
</feature>